<keyword evidence="11" id="KW-1185">Reference proteome</keyword>
<comment type="function">
    <text evidence="1 8">Involved in DNA repair and RecF pathway recombination.</text>
</comment>
<dbReference type="EMBL" id="JAFKCZ010000012">
    <property type="protein sequence ID" value="MBN7798171.1"/>
    <property type="molecule type" value="Genomic_DNA"/>
</dbReference>
<dbReference type="SUPFAM" id="SSF57863">
    <property type="entry name" value="ArfGap/RecO-like zinc finger"/>
    <property type="match status" value="1"/>
</dbReference>
<keyword evidence="6 8" id="KW-0234">DNA repair</keyword>
<evidence type="ECO:0000256" key="6">
    <source>
        <dbReference type="ARBA" id="ARBA00023204"/>
    </source>
</evidence>
<reference evidence="10" key="1">
    <citation type="submission" date="2021-02" db="EMBL/GenBank/DDBJ databases">
        <title>PHA producing bacteria isolated from coastal sediment in Guangdong, Shenzhen.</title>
        <authorList>
            <person name="Zheng W."/>
            <person name="Yu S."/>
            <person name="Huang Y."/>
        </authorList>
    </citation>
    <scope>NUCLEOTIDE SEQUENCE</scope>
    <source>
        <strain evidence="10">TN14-10</strain>
    </source>
</reference>
<dbReference type="HAMAP" id="MF_00201">
    <property type="entry name" value="RecO"/>
    <property type="match status" value="1"/>
</dbReference>
<evidence type="ECO:0000256" key="3">
    <source>
        <dbReference type="ARBA" id="ARBA00021310"/>
    </source>
</evidence>
<dbReference type="PANTHER" id="PTHR33991:SF1">
    <property type="entry name" value="DNA REPAIR PROTEIN RECO"/>
    <property type="match status" value="1"/>
</dbReference>
<dbReference type="InterPro" id="IPR012340">
    <property type="entry name" value="NA-bd_OB-fold"/>
</dbReference>
<evidence type="ECO:0000313" key="10">
    <source>
        <dbReference type="EMBL" id="MBN7798171.1"/>
    </source>
</evidence>
<dbReference type="InterPro" id="IPR042242">
    <property type="entry name" value="RecO_C"/>
</dbReference>
<evidence type="ECO:0000259" key="9">
    <source>
        <dbReference type="Pfam" id="PF11967"/>
    </source>
</evidence>
<sequence length="241" mass="26182">MHVNLQPAYLLHARAYRDSSQLLEVFSAEHGRLGLVAKGVHRRARGGSLSATLQPFRPLLLSFAGRGDLMKLLAVEAAGAGVVLRGERLFSGLYLNELLMRLLHRHDPLPTLFAHYGETLAALAGEGPAEGVLRGFELRLLDELGYAFDPARDVHAGQVREQAWYRYSEGQGLVACEGDAGIPDGRFRGEDLLAIAAGDFSGSAAAAAKHLLRRVIAEHLDGKPLHTRELFRQYRQGGSGA</sequence>
<evidence type="ECO:0000256" key="4">
    <source>
        <dbReference type="ARBA" id="ARBA00022763"/>
    </source>
</evidence>
<evidence type="ECO:0000313" key="11">
    <source>
        <dbReference type="Proteomes" id="UP000664303"/>
    </source>
</evidence>
<keyword evidence="4 8" id="KW-0227">DNA damage</keyword>
<protein>
    <recommendedName>
        <fullName evidence="3 8">DNA repair protein RecO</fullName>
    </recommendedName>
    <alternativeName>
        <fullName evidence="7 8">Recombination protein O</fullName>
    </alternativeName>
</protein>
<evidence type="ECO:0000256" key="7">
    <source>
        <dbReference type="ARBA" id="ARBA00033409"/>
    </source>
</evidence>
<dbReference type="InterPro" id="IPR003717">
    <property type="entry name" value="RecO"/>
</dbReference>
<dbReference type="Gene3D" id="1.20.1440.120">
    <property type="entry name" value="Recombination protein O, C-terminal domain"/>
    <property type="match status" value="1"/>
</dbReference>
<proteinExistence type="inferred from homology"/>
<dbReference type="GO" id="GO:0006310">
    <property type="term" value="P:DNA recombination"/>
    <property type="evidence" value="ECO:0007669"/>
    <property type="project" value="UniProtKB-UniRule"/>
</dbReference>
<comment type="caution">
    <text evidence="10">The sequence shown here is derived from an EMBL/GenBank/DDBJ whole genome shotgun (WGS) entry which is preliminary data.</text>
</comment>
<dbReference type="SUPFAM" id="SSF50249">
    <property type="entry name" value="Nucleic acid-binding proteins"/>
    <property type="match status" value="1"/>
</dbReference>
<evidence type="ECO:0000256" key="8">
    <source>
        <dbReference type="HAMAP-Rule" id="MF_00201"/>
    </source>
</evidence>
<organism evidence="10 11">
    <name type="scientific">Parahaliea mediterranea</name>
    <dbReference type="NCBI Taxonomy" id="651086"/>
    <lineage>
        <taxon>Bacteria</taxon>
        <taxon>Pseudomonadati</taxon>
        <taxon>Pseudomonadota</taxon>
        <taxon>Gammaproteobacteria</taxon>
        <taxon>Cellvibrionales</taxon>
        <taxon>Halieaceae</taxon>
        <taxon>Parahaliea</taxon>
    </lineage>
</organism>
<dbReference type="RefSeq" id="WP_206561614.1">
    <property type="nucleotide sequence ID" value="NZ_JAFKCZ010000012.1"/>
</dbReference>
<dbReference type="Pfam" id="PF02565">
    <property type="entry name" value="RecO_C"/>
    <property type="match status" value="1"/>
</dbReference>
<dbReference type="GO" id="GO:0043590">
    <property type="term" value="C:bacterial nucleoid"/>
    <property type="evidence" value="ECO:0007669"/>
    <property type="project" value="TreeGrafter"/>
</dbReference>
<dbReference type="Proteomes" id="UP000664303">
    <property type="component" value="Unassembled WGS sequence"/>
</dbReference>
<comment type="similarity">
    <text evidence="2 8">Belongs to the RecO family.</text>
</comment>
<name>A0A939DHA4_9GAMM</name>
<gene>
    <name evidence="8 10" type="primary">recO</name>
    <name evidence="10" type="ORF">JYP50_16295</name>
</gene>
<feature type="domain" description="DNA replication/recombination mediator RecO N-terminal" evidence="9">
    <location>
        <begin position="5"/>
        <end position="77"/>
    </location>
</feature>
<dbReference type="GO" id="GO:0006302">
    <property type="term" value="P:double-strand break repair"/>
    <property type="evidence" value="ECO:0007669"/>
    <property type="project" value="TreeGrafter"/>
</dbReference>
<evidence type="ECO:0000256" key="1">
    <source>
        <dbReference type="ARBA" id="ARBA00003065"/>
    </source>
</evidence>
<dbReference type="AlphaFoldDB" id="A0A939DHA4"/>
<dbReference type="NCBIfam" id="TIGR00613">
    <property type="entry name" value="reco"/>
    <property type="match status" value="1"/>
</dbReference>
<evidence type="ECO:0000256" key="2">
    <source>
        <dbReference type="ARBA" id="ARBA00007452"/>
    </source>
</evidence>
<dbReference type="Gene3D" id="2.40.50.140">
    <property type="entry name" value="Nucleic acid-binding proteins"/>
    <property type="match status" value="1"/>
</dbReference>
<dbReference type="InterPro" id="IPR022572">
    <property type="entry name" value="DNA_rep/recomb_RecO_N"/>
</dbReference>
<accession>A0A939DHA4</accession>
<evidence type="ECO:0000256" key="5">
    <source>
        <dbReference type="ARBA" id="ARBA00023172"/>
    </source>
</evidence>
<keyword evidence="5 8" id="KW-0233">DNA recombination</keyword>
<dbReference type="Pfam" id="PF11967">
    <property type="entry name" value="RecO_N"/>
    <property type="match status" value="1"/>
</dbReference>
<dbReference type="InterPro" id="IPR037278">
    <property type="entry name" value="ARFGAP/RecO"/>
</dbReference>
<dbReference type="PANTHER" id="PTHR33991">
    <property type="entry name" value="DNA REPAIR PROTEIN RECO"/>
    <property type="match status" value="1"/>
</dbReference>